<feature type="transmembrane region" description="Helical" evidence="2">
    <location>
        <begin position="81"/>
        <end position="106"/>
    </location>
</feature>
<comment type="caution">
    <text evidence="3">The sequence shown here is derived from an EMBL/GenBank/DDBJ whole genome shotgun (WGS) entry which is preliminary data.</text>
</comment>
<evidence type="ECO:0008006" key="5">
    <source>
        <dbReference type="Google" id="ProtNLM"/>
    </source>
</evidence>
<feature type="compositionally biased region" description="Basic and acidic residues" evidence="1">
    <location>
        <begin position="307"/>
        <end position="321"/>
    </location>
</feature>
<organism evidence="3 4">
    <name type="scientific">Prymnesium parvum</name>
    <name type="common">Toxic golden alga</name>
    <dbReference type="NCBI Taxonomy" id="97485"/>
    <lineage>
        <taxon>Eukaryota</taxon>
        <taxon>Haptista</taxon>
        <taxon>Haptophyta</taxon>
        <taxon>Prymnesiophyceae</taxon>
        <taxon>Prymnesiales</taxon>
        <taxon>Prymnesiaceae</taxon>
        <taxon>Prymnesium</taxon>
    </lineage>
</organism>
<evidence type="ECO:0000256" key="2">
    <source>
        <dbReference type="SAM" id="Phobius"/>
    </source>
</evidence>
<proteinExistence type="predicted"/>
<evidence type="ECO:0000313" key="4">
    <source>
        <dbReference type="Proteomes" id="UP001515480"/>
    </source>
</evidence>
<protein>
    <recommendedName>
        <fullName evidence="5">Autophagy-related protein 9</fullName>
    </recommendedName>
</protein>
<gene>
    <name evidence="3" type="ORF">AB1Y20_022542</name>
</gene>
<keyword evidence="2" id="KW-0812">Transmembrane</keyword>
<feature type="transmembrane region" description="Helical" evidence="2">
    <location>
        <begin position="48"/>
        <end position="69"/>
    </location>
</feature>
<feature type="transmembrane region" description="Helical" evidence="2">
    <location>
        <begin position="118"/>
        <end position="137"/>
    </location>
</feature>
<feature type="region of interest" description="Disordered" evidence="1">
    <location>
        <begin position="292"/>
        <end position="321"/>
    </location>
</feature>
<name>A0AB34JHI1_PRYPA</name>
<dbReference type="EMBL" id="JBGBPQ010000008">
    <property type="protein sequence ID" value="KAL1520984.1"/>
    <property type="molecule type" value="Genomic_DNA"/>
</dbReference>
<feature type="transmembrane region" description="Helical" evidence="2">
    <location>
        <begin position="149"/>
        <end position="170"/>
    </location>
</feature>
<evidence type="ECO:0000256" key="1">
    <source>
        <dbReference type="SAM" id="MobiDB-lite"/>
    </source>
</evidence>
<keyword evidence="2" id="KW-0472">Membrane</keyword>
<reference evidence="3 4" key="1">
    <citation type="journal article" date="2024" name="Science">
        <title>Giant polyketide synthase enzymes in the biosynthesis of giant marine polyether toxins.</title>
        <authorList>
            <person name="Fallon T.R."/>
            <person name="Shende V.V."/>
            <person name="Wierzbicki I.H."/>
            <person name="Pendleton A.L."/>
            <person name="Watervoot N.F."/>
            <person name="Auber R.P."/>
            <person name="Gonzalez D.J."/>
            <person name="Wisecaver J.H."/>
            <person name="Moore B.S."/>
        </authorList>
    </citation>
    <scope>NUCLEOTIDE SEQUENCE [LARGE SCALE GENOMIC DNA]</scope>
    <source>
        <strain evidence="3 4">12B1</strain>
    </source>
</reference>
<dbReference type="Proteomes" id="UP001515480">
    <property type="component" value="Unassembled WGS sequence"/>
</dbReference>
<dbReference type="AlphaFoldDB" id="A0AB34JHI1"/>
<sequence length="435" mass="47805">MTDLSYTLPVKAAEKATLTFRPQGGHCRRLVSLMLLCYYGRLFYSAPLVWATSALLVLSLALAAAVYVYEPAVSLSDTSRAWLLLVADHTLAGILLSSVLYSFILVNFTPNGGRVELFVLRCVSALLVSGASIALAVQLMPRNVLAASTVLYLGVSLNASCWWASLWLFLQKDGLAPLLPESLRDALLRDRLLDWLRQPFDYALLVQRLRQMLPLLVLPEEELHRGLALLPPELRARLQRPGLLNMEGEIPRRLRAVLEPWSEGPDYLRVRPLQLPAPSSTAAGKGTNGHVNYAGRAPGEAAPQDRAATDGRREGRPRAERRAAATVGQVWQAIEMRQSLLEGPEWLILYALRRHVERFVRGKVEAALASTATKAKLVLVLAAALAAAKYLRQPARARQLQMLLRKLLVSAAPAAVVYLLAAQRNSRAGLGTGRQ</sequence>
<evidence type="ECO:0000313" key="3">
    <source>
        <dbReference type="EMBL" id="KAL1520984.1"/>
    </source>
</evidence>
<keyword evidence="4" id="KW-1185">Reference proteome</keyword>
<accession>A0AB34JHI1</accession>
<keyword evidence="2" id="KW-1133">Transmembrane helix</keyword>